<organism evidence="6 7">
    <name type="scientific">Spizellomyces punctatus (strain DAOM BR117)</name>
    <dbReference type="NCBI Taxonomy" id="645134"/>
    <lineage>
        <taxon>Eukaryota</taxon>
        <taxon>Fungi</taxon>
        <taxon>Fungi incertae sedis</taxon>
        <taxon>Chytridiomycota</taxon>
        <taxon>Chytridiomycota incertae sedis</taxon>
        <taxon>Chytridiomycetes</taxon>
        <taxon>Spizellomycetales</taxon>
        <taxon>Spizellomycetaceae</taxon>
        <taxon>Spizellomyces</taxon>
    </lineage>
</organism>
<evidence type="ECO:0000256" key="2">
    <source>
        <dbReference type="ARBA" id="ARBA00022737"/>
    </source>
</evidence>
<dbReference type="FunCoup" id="A0A0L0HUI6">
    <property type="interactions" value="640"/>
</dbReference>
<dbReference type="PANTHER" id="PTHR12696">
    <property type="entry name" value="TIP120"/>
    <property type="match status" value="1"/>
</dbReference>
<feature type="compositionally biased region" description="Acidic residues" evidence="4">
    <location>
        <begin position="321"/>
        <end position="362"/>
    </location>
</feature>
<dbReference type="Proteomes" id="UP000053201">
    <property type="component" value="Unassembled WGS sequence"/>
</dbReference>
<evidence type="ECO:0000313" key="7">
    <source>
        <dbReference type="Proteomes" id="UP000053201"/>
    </source>
</evidence>
<feature type="region of interest" description="Disordered" evidence="4">
    <location>
        <begin position="320"/>
        <end position="362"/>
    </location>
</feature>
<gene>
    <name evidence="6" type="ORF">SPPG_00697</name>
</gene>
<dbReference type="eggNOG" id="KOG1824">
    <property type="taxonomic scope" value="Eukaryota"/>
</dbReference>
<dbReference type="GeneID" id="27684409"/>
<dbReference type="InterPro" id="IPR013932">
    <property type="entry name" value="TATA-bd_TIP120"/>
</dbReference>
<dbReference type="OrthoDB" id="6260732at2759"/>
<keyword evidence="7" id="KW-1185">Reference proteome</keyword>
<reference evidence="6 7" key="1">
    <citation type="submission" date="2009-08" db="EMBL/GenBank/DDBJ databases">
        <title>The Genome Sequence of Spizellomyces punctatus strain DAOM BR117.</title>
        <authorList>
            <consortium name="The Broad Institute Genome Sequencing Platform"/>
            <person name="Russ C."/>
            <person name="Cuomo C."/>
            <person name="Shea T."/>
            <person name="Young S.K."/>
            <person name="Zeng Q."/>
            <person name="Koehrsen M."/>
            <person name="Haas B."/>
            <person name="Borodovsky M."/>
            <person name="Guigo R."/>
            <person name="Alvarado L."/>
            <person name="Berlin A."/>
            <person name="Bochicchio J."/>
            <person name="Borenstein D."/>
            <person name="Chapman S."/>
            <person name="Chen Z."/>
            <person name="Engels R."/>
            <person name="Freedman E."/>
            <person name="Gellesch M."/>
            <person name="Goldberg J."/>
            <person name="Griggs A."/>
            <person name="Gujja S."/>
            <person name="Heiman D."/>
            <person name="Hepburn T."/>
            <person name="Howarth C."/>
            <person name="Jen D."/>
            <person name="Larson L."/>
            <person name="Lewis B."/>
            <person name="Mehta T."/>
            <person name="Park D."/>
            <person name="Pearson M."/>
            <person name="Roberts A."/>
            <person name="Saif S."/>
            <person name="Shenoy N."/>
            <person name="Sisk P."/>
            <person name="Stolte C."/>
            <person name="Sykes S."/>
            <person name="Thomson T."/>
            <person name="Walk T."/>
            <person name="White J."/>
            <person name="Yandava C."/>
            <person name="Burger G."/>
            <person name="Gray M.W."/>
            <person name="Holland P.W.H."/>
            <person name="King N."/>
            <person name="Lang F.B.F."/>
            <person name="Roger A.J."/>
            <person name="Ruiz-Trillo I."/>
            <person name="Lander E."/>
            <person name="Nusbaum C."/>
        </authorList>
    </citation>
    <scope>NUCLEOTIDE SEQUENCE [LARGE SCALE GENOMIC DNA]</scope>
    <source>
        <strain evidence="6 7">DAOM BR117</strain>
    </source>
</reference>
<evidence type="ECO:0000256" key="3">
    <source>
        <dbReference type="ARBA" id="ARBA00022786"/>
    </source>
</evidence>
<feature type="region of interest" description="Disordered" evidence="4">
    <location>
        <begin position="433"/>
        <end position="454"/>
    </location>
</feature>
<dbReference type="InterPro" id="IPR011989">
    <property type="entry name" value="ARM-like"/>
</dbReference>
<dbReference type="GO" id="GO:0010265">
    <property type="term" value="P:SCF complex assembly"/>
    <property type="evidence" value="ECO:0007669"/>
    <property type="project" value="InterPro"/>
</dbReference>
<accession>A0A0L0HUI6</accession>
<evidence type="ECO:0000256" key="4">
    <source>
        <dbReference type="SAM" id="MobiDB-lite"/>
    </source>
</evidence>
<dbReference type="EMBL" id="KQ257450">
    <property type="protein sequence ID" value="KND05016.1"/>
    <property type="molecule type" value="Genomic_DNA"/>
</dbReference>
<name>A0A0L0HUI6_SPIPD</name>
<comment type="similarity">
    <text evidence="1">Belongs to the CAND family.</text>
</comment>
<evidence type="ECO:0000313" key="6">
    <source>
        <dbReference type="EMBL" id="KND05016.1"/>
    </source>
</evidence>
<dbReference type="RefSeq" id="XP_016613055.1">
    <property type="nucleotide sequence ID" value="XM_016749025.1"/>
</dbReference>
<evidence type="ECO:0000259" key="5">
    <source>
        <dbReference type="Pfam" id="PF08623"/>
    </source>
</evidence>
<keyword evidence="3" id="KW-0833">Ubl conjugation pathway</keyword>
<evidence type="ECO:0000256" key="1">
    <source>
        <dbReference type="ARBA" id="ARBA00007657"/>
    </source>
</evidence>
<dbReference type="Gene3D" id="1.25.10.10">
    <property type="entry name" value="Leucine-rich Repeat Variant"/>
    <property type="match status" value="1"/>
</dbReference>
<dbReference type="VEuPathDB" id="FungiDB:SPPG_00697"/>
<dbReference type="InterPro" id="IPR039852">
    <property type="entry name" value="CAND1/CAND2"/>
</dbReference>
<feature type="domain" description="TATA-binding protein interacting (TIP20)" evidence="5">
    <location>
        <begin position="1124"/>
        <end position="1287"/>
    </location>
</feature>
<dbReference type="Pfam" id="PF08623">
    <property type="entry name" value="TIP120"/>
    <property type="match status" value="1"/>
</dbReference>
<sequence>MAGNPSSPYLVANLLEKMSHHDSDYRYMATVDLMAALQTEGFALEDVNEKKVVSALIKLLDDQNGEVQNLAVKCFAPLTKKIHESQLQEVVDQLCRLLMDKRPELRDIACISLKTVIVEIPSGSVVASKVVSSLIPKLLNQFTTNAKDLQLDVIDILSEVLSRFGQSLTQGANGSQLQKSIQDTLYPLLHHSRPAVRKRATGAIGNSVTHIPDDLFHTLVKKLLADLRNEGRSANHEKLRTFIGCLATLSRYSSHRLGQYLNDTLPLVLEYTEFNDDELRENCLHALDSFVLRCPTEMTPHIPTVIDVSLRYIKHDPNFQYEDEDEDGSEAMDVDDEGEGNGPEEDEEEDDDEYDDADYSDEDDVSWKVRKASSKLLASIIGTRSELLVDLLQNVAPVLIARFKEREESVRVDILNTFITLVRQTGVAAGIGKASETSTARKRDTKRRKGASGAVEMEVTGPRELLEEHVPRLSKALSKQLNGKSIQTRQTGFTLLRELVRVLDGGLDVHMGLFIPAIESSLTSATPGHPSKSSTNSNLKIELLEFLRILFMTHEPHVFHKYLARLVPPIVTAAKDKFYKITSEALSVFVELTKVLRPISFDEESNRHQIGPLLSPELDKYLQLMYTTTLDRLKAADIDLEVKERSIVALGIMLSQAGDLLPSDQIRTVVLPLLVDRLKNELTRLTTVRVLTSIAESPLFEDAATSRKIDLTPILPEVVPEVASYLRKSHRQLRVASLQCLETFVRQYGKQLGANIYPTILSEVRPLLSDSDLHILPLAMSVVCVVVYNGPGADVLPIVKKDILPQIVKMMIESPHLVGAGPGLESLLQVWQCVVRTGGSELFSRSVDMLLQPVVGQPGHPVAGKQAFSVIAQSIAILCLNWEKDAPPTIEKFINEVENDSSKESMRYVSLLSLGEIGRKKDLSGLHPELDQTLLKLFASPSEEIKQAAAFALGNIALGNLQRYMPIVLTTVREGGKKRYLVLVALKEIITRFSHHEASAASTSTLQAFAPELWQVLFQHTEETEEEATRNIIAECLGKLSLSQPGTFLPDLQSRLAASNAHARATVVTAIRFTFTEHVEHEDFDTLLRPLIVDFLRLVKDDDLNVRRVSLTTLNSAAHNKPHLIRESLGELLPLLYDETVVKSELIHVVEMGPFKHQVDDGLDTRKAAYECMYTLLETCLSRIDVFGFLQRVMNGLSDPSHDIKVLTHLMLQRLASLSPTAVAQKLDEMVEPLKLTLFSKPKQNAVKQETEKTNELVRSAARTVLILARLSDAGVSPRFTDFVKEVQGPQSPVADVMAAESQYGTQTNGVGYGFGVVPMDLS</sequence>
<protein>
    <recommendedName>
        <fullName evidence="5">TATA-binding protein interacting (TIP20) domain-containing protein</fullName>
    </recommendedName>
</protein>
<proteinExistence type="inferred from homology"/>
<dbReference type="InParanoid" id="A0A0L0HUI6"/>
<dbReference type="Pfam" id="PF25782">
    <property type="entry name" value="TPR_CAND1"/>
    <property type="match status" value="1"/>
</dbReference>
<dbReference type="STRING" id="645134.A0A0L0HUI6"/>
<dbReference type="OMA" id="AYIPHFQ"/>
<dbReference type="SUPFAM" id="SSF48371">
    <property type="entry name" value="ARM repeat"/>
    <property type="match status" value="1"/>
</dbReference>
<dbReference type="InterPro" id="IPR016024">
    <property type="entry name" value="ARM-type_fold"/>
</dbReference>
<keyword evidence="2" id="KW-0677">Repeat</keyword>